<dbReference type="CDD" id="cd12107">
    <property type="entry name" value="Hemerythrin"/>
    <property type="match status" value="1"/>
</dbReference>
<dbReference type="InterPro" id="IPR050669">
    <property type="entry name" value="Hemerythrin"/>
</dbReference>
<sequence length="169" mass="18428">MPTLEWSDTLALGLPVMDDTHHEFVDLLAKVVSAPDADLLPLWRDLVSHTDEHFAREDRWMKDTGFSSTNCHTTQHQVVLQVMREGDKRGTAGDLAVVRQMADELGTWFPMHAQAMDAALALHLRGVGYDPLTGQVNMPQALPTETIHGCGGSTCSPAEAPAQEEASLA</sequence>
<dbReference type="PANTHER" id="PTHR37164:SF1">
    <property type="entry name" value="BACTERIOHEMERYTHRIN"/>
    <property type="match status" value="1"/>
</dbReference>
<dbReference type="Pfam" id="PF01814">
    <property type="entry name" value="Hemerythrin"/>
    <property type="match status" value="1"/>
</dbReference>
<dbReference type="InterPro" id="IPR012312">
    <property type="entry name" value="Hemerythrin-like"/>
</dbReference>
<dbReference type="InterPro" id="IPR012827">
    <property type="entry name" value="Hemerythrin_metal-bd"/>
</dbReference>
<dbReference type="EMBL" id="AP024238">
    <property type="protein sequence ID" value="BCO27107.1"/>
    <property type="molecule type" value="Genomic_DNA"/>
</dbReference>
<feature type="domain" description="Hemerythrin-like" evidence="4">
    <location>
        <begin position="14"/>
        <end position="118"/>
    </location>
</feature>
<proteinExistence type="inferred from homology"/>
<dbReference type="Gene3D" id="1.20.120.50">
    <property type="entry name" value="Hemerythrin-like"/>
    <property type="match status" value="1"/>
</dbReference>
<protein>
    <submittedName>
        <fullName evidence="5">Bacteriohemerythrin</fullName>
    </submittedName>
</protein>
<dbReference type="NCBIfam" id="TIGR02481">
    <property type="entry name" value="hemeryth_dom"/>
    <property type="match status" value="1"/>
</dbReference>
<dbReference type="PANTHER" id="PTHR37164">
    <property type="entry name" value="BACTERIOHEMERYTHRIN"/>
    <property type="match status" value="1"/>
</dbReference>
<comment type="similarity">
    <text evidence="1">Belongs to the hemerythrin family.</text>
</comment>
<organism evidence="5 6">
    <name type="scientific">Rhodoferax lithotrophicus</name>
    <dbReference type="NCBI Taxonomy" id="2798804"/>
    <lineage>
        <taxon>Bacteria</taxon>
        <taxon>Pseudomonadati</taxon>
        <taxon>Pseudomonadota</taxon>
        <taxon>Betaproteobacteria</taxon>
        <taxon>Burkholderiales</taxon>
        <taxon>Comamonadaceae</taxon>
        <taxon>Rhodoferax</taxon>
    </lineage>
</organism>
<dbReference type="SUPFAM" id="SSF47188">
    <property type="entry name" value="Hemerythrin-like"/>
    <property type="match status" value="1"/>
</dbReference>
<accession>A0ABN6D583</accession>
<keyword evidence="3" id="KW-0408">Iron</keyword>
<keyword evidence="6" id="KW-1185">Reference proteome</keyword>
<name>A0ABN6D583_9BURK</name>
<evidence type="ECO:0000256" key="3">
    <source>
        <dbReference type="ARBA" id="ARBA00023004"/>
    </source>
</evidence>
<dbReference type="Proteomes" id="UP000824366">
    <property type="component" value="Chromosome"/>
</dbReference>
<evidence type="ECO:0000256" key="1">
    <source>
        <dbReference type="ARBA" id="ARBA00010587"/>
    </source>
</evidence>
<gene>
    <name evidence="5" type="ORF">MIZ03_1994</name>
</gene>
<keyword evidence="2" id="KW-0479">Metal-binding</keyword>
<dbReference type="InterPro" id="IPR035938">
    <property type="entry name" value="Hemerythrin-like_sf"/>
</dbReference>
<evidence type="ECO:0000313" key="6">
    <source>
        <dbReference type="Proteomes" id="UP000824366"/>
    </source>
</evidence>
<evidence type="ECO:0000256" key="2">
    <source>
        <dbReference type="ARBA" id="ARBA00022723"/>
    </source>
</evidence>
<dbReference type="RefSeq" id="WP_223911620.1">
    <property type="nucleotide sequence ID" value="NZ_AP024238.1"/>
</dbReference>
<evidence type="ECO:0000259" key="4">
    <source>
        <dbReference type="Pfam" id="PF01814"/>
    </source>
</evidence>
<reference evidence="5 6" key="1">
    <citation type="journal article" date="2021" name="Microbiol. Spectr.">
        <title>A Single Bacterium Capable of Oxidation and Reduction of Iron at Circumneutral pH.</title>
        <authorList>
            <person name="Kato S."/>
            <person name="Ohkuma M."/>
        </authorList>
    </citation>
    <scope>NUCLEOTIDE SEQUENCE [LARGE SCALE GENOMIC DNA]</scope>
    <source>
        <strain evidence="5 6">MIZ03</strain>
    </source>
</reference>
<evidence type="ECO:0000313" key="5">
    <source>
        <dbReference type="EMBL" id="BCO27107.1"/>
    </source>
</evidence>